<dbReference type="Proteomes" id="UP000504611">
    <property type="component" value="Unplaced"/>
</dbReference>
<dbReference type="OrthoDB" id="5582218at2759"/>
<organism evidence="1 2">
    <name type="scientific">Notothenia coriiceps</name>
    <name type="common">black rockcod</name>
    <dbReference type="NCBI Taxonomy" id="8208"/>
    <lineage>
        <taxon>Eukaryota</taxon>
        <taxon>Metazoa</taxon>
        <taxon>Chordata</taxon>
        <taxon>Craniata</taxon>
        <taxon>Vertebrata</taxon>
        <taxon>Euteleostomi</taxon>
        <taxon>Actinopterygii</taxon>
        <taxon>Neopterygii</taxon>
        <taxon>Teleostei</taxon>
        <taxon>Neoteleostei</taxon>
        <taxon>Acanthomorphata</taxon>
        <taxon>Eupercaria</taxon>
        <taxon>Perciformes</taxon>
        <taxon>Notothenioidei</taxon>
        <taxon>Nototheniidae</taxon>
        <taxon>Notothenia</taxon>
    </lineage>
</organism>
<sequence>MCILMCLYDPRSRLKFSSKSIPFMNGSDIRPPLLFSWDQISTVFSGMSFGDLQAFITDQEKLSVRIESEREGSPVRREFGGDICDRMRRNHSQEPASEMELAEVALNILCLLMKEQWRWLCTENIQRTIRLLFGTLINSEEVISFAVFLFLDIWVPEPGVWCKQNTLLGAPSFSCQQEFTLRPSVLVVRRVGYTRQIWYWWEEEEGVLDGKRLLHNGAGLSIRLC</sequence>
<name>A0A6I9PAG1_9TELE</name>
<reference evidence="2" key="1">
    <citation type="submission" date="2025-08" db="UniProtKB">
        <authorList>
            <consortium name="RefSeq"/>
        </authorList>
    </citation>
    <scope>IDENTIFICATION</scope>
    <source>
        <tissue evidence="2">Muscle</tissue>
    </source>
</reference>
<evidence type="ECO:0000313" key="2">
    <source>
        <dbReference type="RefSeq" id="XP_010785167.1"/>
    </source>
</evidence>
<protein>
    <submittedName>
        <fullName evidence="2">Sorting nexin-19-like isoform X2</fullName>
    </submittedName>
</protein>
<keyword evidence="1" id="KW-1185">Reference proteome</keyword>
<dbReference type="AlphaFoldDB" id="A0A6I9PAG1"/>
<gene>
    <name evidence="2" type="primary">LOC104959017</name>
</gene>
<accession>A0A6I9PAG1</accession>
<evidence type="ECO:0000313" key="1">
    <source>
        <dbReference type="Proteomes" id="UP000504611"/>
    </source>
</evidence>
<dbReference type="GeneID" id="104959017"/>
<dbReference type="RefSeq" id="XP_010785167.1">
    <property type="nucleotide sequence ID" value="XM_010786865.1"/>
</dbReference>
<proteinExistence type="predicted"/>